<dbReference type="GO" id="GO:0006890">
    <property type="term" value="P:retrograde vesicle-mediated transport, Golgi to endoplasmic reticulum"/>
    <property type="evidence" value="ECO:0007669"/>
    <property type="project" value="InterPro"/>
</dbReference>
<protein>
    <submittedName>
        <fullName evidence="1">RAD50-interacting protein 1</fullName>
    </submittedName>
</protein>
<gene>
    <name evidence="1" type="primary">RINT1</name>
    <name evidence="1" type="ORF">HK099_007093</name>
</gene>
<evidence type="ECO:0000313" key="2">
    <source>
        <dbReference type="Proteomes" id="UP001211065"/>
    </source>
</evidence>
<dbReference type="EMBL" id="JADGJW010000066">
    <property type="protein sequence ID" value="KAJ3225267.1"/>
    <property type="molecule type" value="Genomic_DNA"/>
</dbReference>
<organism evidence="1 2">
    <name type="scientific">Clydaea vesicula</name>
    <dbReference type="NCBI Taxonomy" id="447962"/>
    <lineage>
        <taxon>Eukaryota</taxon>
        <taxon>Fungi</taxon>
        <taxon>Fungi incertae sedis</taxon>
        <taxon>Chytridiomycota</taxon>
        <taxon>Chytridiomycota incertae sedis</taxon>
        <taxon>Chytridiomycetes</taxon>
        <taxon>Lobulomycetales</taxon>
        <taxon>Lobulomycetaceae</taxon>
        <taxon>Clydaea</taxon>
    </lineage>
</organism>
<dbReference type="Pfam" id="PF04437">
    <property type="entry name" value="RINT1_TIP1"/>
    <property type="match status" value="1"/>
</dbReference>
<proteinExistence type="predicted"/>
<dbReference type="GO" id="GO:0060628">
    <property type="term" value="P:regulation of ER to Golgi vesicle-mediated transport"/>
    <property type="evidence" value="ECO:0007669"/>
    <property type="project" value="TreeGrafter"/>
</dbReference>
<dbReference type="GO" id="GO:0006888">
    <property type="term" value="P:endoplasmic reticulum to Golgi vesicle-mediated transport"/>
    <property type="evidence" value="ECO:0007669"/>
    <property type="project" value="InterPro"/>
</dbReference>
<evidence type="ECO:0000313" key="1">
    <source>
        <dbReference type="EMBL" id="KAJ3225267.1"/>
    </source>
</evidence>
<name>A0AAD5XY04_9FUNG</name>
<dbReference type="GO" id="GO:0070939">
    <property type="term" value="C:Dsl1/NZR complex"/>
    <property type="evidence" value="ECO:0007669"/>
    <property type="project" value="InterPro"/>
</dbReference>
<dbReference type="PANTHER" id="PTHR13520:SF0">
    <property type="entry name" value="RAD50-INTERACTING PROTEIN 1"/>
    <property type="match status" value="1"/>
</dbReference>
<comment type="caution">
    <text evidence="1">The sequence shown here is derived from an EMBL/GenBank/DDBJ whole genome shotgun (WGS) entry which is preliminary data.</text>
</comment>
<keyword evidence="2" id="KW-1185">Reference proteome</keyword>
<dbReference type="AlphaFoldDB" id="A0AAD5XY04"/>
<dbReference type="Proteomes" id="UP001211065">
    <property type="component" value="Unassembled WGS sequence"/>
</dbReference>
<reference evidence="1" key="1">
    <citation type="submission" date="2020-05" db="EMBL/GenBank/DDBJ databases">
        <title>Phylogenomic resolution of chytrid fungi.</title>
        <authorList>
            <person name="Stajich J.E."/>
            <person name="Amses K."/>
            <person name="Simmons R."/>
            <person name="Seto K."/>
            <person name="Myers J."/>
            <person name="Bonds A."/>
            <person name="Quandt C.A."/>
            <person name="Barry K."/>
            <person name="Liu P."/>
            <person name="Grigoriev I."/>
            <person name="Longcore J.E."/>
            <person name="James T.Y."/>
        </authorList>
    </citation>
    <scope>NUCLEOTIDE SEQUENCE</scope>
    <source>
        <strain evidence="1">JEL0476</strain>
    </source>
</reference>
<dbReference type="InterPro" id="IPR007528">
    <property type="entry name" value="RINT1_Tip20"/>
</dbReference>
<dbReference type="PROSITE" id="PS51386">
    <property type="entry name" value="RINT1_TIP20"/>
    <property type="match status" value="1"/>
</dbReference>
<accession>A0AAD5XY04</accession>
<sequence length="427" mass="49488">MDTHYTSTKLKNSLSEFISLQDLNEIDIKNVSLMMNGKIKKKMILQESILRKSTLAKNDALKTKISLKVLKDEYFSVTQLLQDTFTSEIIDTLKILTVKDQQLENFTLANLYLEVLAAVTRIIENIAKSVDVPRTAIPFLKELISFKEQGYRTLIGKQHDFDIKTELQLTNYINLKIKSFQEVLESNLSLKFEMILTELGWPNALTVKKMEQNYKEFRSIVSDLVLLPSNAGEKRTHLLFTILSKKQLVRLKYHFSGDRPTNRIDKPDWLFSYIKNIVREQSEFIHAILQPLLDELGISINGKFCQNLFETLKFDVSLAEEFEIDDGATFKNYVFERVFLNMNGCKETRSGESALDINYFHTWLDYEKNFNLSILQEISKKEDFSLVFGGMVDIASFDEFRLTRMGSDFITLLESITGDFFKSRHSI</sequence>
<dbReference type="PANTHER" id="PTHR13520">
    <property type="entry name" value="RAD50-INTERACTING PROTEIN 1 RINT-1"/>
    <property type="match status" value="1"/>
</dbReference>